<keyword evidence="2 8" id="KW-0349">Heme</keyword>
<dbReference type="RefSeq" id="WP_123400203.1">
    <property type="nucleotide sequence ID" value="NZ_RJVI01000001.1"/>
</dbReference>
<evidence type="ECO:0000259" key="11">
    <source>
        <dbReference type="PROSITE" id="PS51007"/>
    </source>
</evidence>
<dbReference type="PANTHER" id="PTHR30600:SF7">
    <property type="entry name" value="CYTOCHROME C PEROXIDASE-RELATED"/>
    <property type="match status" value="1"/>
</dbReference>
<dbReference type="InterPro" id="IPR051395">
    <property type="entry name" value="Cytochrome_c_Peroxidase/MauG"/>
</dbReference>
<dbReference type="InterPro" id="IPR004852">
    <property type="entry name" value="Di-haem_cyt_c_peroxidsae"/>
</dbReference>
<dbReference type="GO" id="GO:0042597">
    <property type="term" value="C:periplasmic space"/>
    <property type="evidence" value="ECO:0007669"/>
    <property type="project" value="UniProtKB-SubCell"/>
</dbReference>
<keyword evidence="6" id="KW-0560">Oxidoreductase</keyword>
<gene>
    <name evidence="12" type="ORF">EDC57_0667</name>
</gene>
<evidence type="ECO:0000256" key="2">
    <source>
        <dbReference type="ARBA" id="ARBA00022617"/>
    </source>
</evidence>
<feature type="binding site" description="covalent" evidence="8">
    <location>
        <position position="62"/>
    </location>
    <ligand>
        <name>heme c</name>
        <dbReference type="ChEBI" id="CHEBI:61717"/>
        <label>1</label>
    </ligand>
</feature>
<keyword evidence="5" id="KW-0574">Periplasm</keyword>
<sequence>MLRRLAVAATLALALSARADDVDYGGDPITPVPPPPPADAAAEVGRALFADPRLAADGRRSCAGCHDPARAYAGDGPRPAHRGRVRRDVPTLLNAGLLALFGWGGDARRLEEAVAACLEDPARMGTDPETALVRLPELEARARALGLAPPRAVTALAAFLRTLNTPDSPFDRFLRGETTAISEEAREGYHLFRDVGCIHCHNGALAGGNVRQPIDPLGDLFDEHREVNAEDPGLAVVTGRDDDRRIFRVPPLRNVARTPPYYFDGSMETLEEAVEEMAEHMAGIDLTREEIARIVAFLRSLDPAGGEAAR</sequence>
<evidence type="ECO:0000256" key="10">
    <source>
        <dbReference type="SAM" id="SignalP"/>
    </source>
</evidence>
<feature type="binding site" description="axial binding residue" evidence="9">
    <location>
        <position position="66"/>
    </location>
    <ligand>
        <name>heme c</name>
        <dbReference type="ChEBI" id="CHEBI:61717"/>
        <label>1</label>
    </ligand>
    <ligandPart>
        <name>Fe</name>
        <dbReference type="ChEBI" id="CHEBI:18248"/>
    </ligandPart>
</feature>
<evidence type="ECO:0000256" key="8">
    <source>
        <dbReference type="PIRSR" id="PIRSR000294-1"/>
    </source>
</evidence>
<evidence type="ECO:0000313" key="13">
    <source>
        <dbReference type="Proteomes" id="UP000276634"/>
    </source>
</evidence>
<dbReference type="Gene3D" id="1.10.760.10">
    <property type="entry name" value="Cytochrome c-like domain"/>
    <property type="match status" value="2"/>
</dbReference>
<comment type="cofactor">
    <cofactor evidence="8">
        <name>heme</name>
        <dbReference type="ChEBI" id="CHEBI:30413"/>
    </cofactor>
    <text evidence="8">Binds 2 heme groups.</text>
</comment>
<feature type="binding site" description="covalent" evidence="8">
    <location>
        <position position="197"/>
    </location>
    <ligand>
        <name>heme c</name>
        <dbReference type="ChEBI" id="CHEBI:61717"/>
        <label>2</label>
    </ligand>
</feature>
<keyword evidence="7 9" id="KW-0408">Iron</keyword>
<feature type="binding site" description="covalent" evidence="8">
    <location>
        <position position="65"/>
    </location>
    <ligand>
        <name>heme c</name>
        <dbReference type="ChEBI" id="CHEBI:61717"/>
        <label>1</label>
    </ligand>
</feature>
<dbReference type="Pfam" id="PF00034">
    <property type="entry name" value="Cytochrom_C"/>
    <property type="match status" value="1"/>
</dbReference>
<feature type="binding site" description="covalent" evidence="8">
    <location>
        <position position="200"/>
    </location>
    <ligand>
        <name>heme c</name>
        <dbReference type="ChEBI" id="CHEBI:61717"/>
        <label>2</label>
    </ligand>
</feature>
<keyword evidence="12" id="KW-0575">Peroxidase</keyword>
<dbReference type="PIRSF" id="PIRSF000294">
    <property type="entry name" value="Cytochrome-c_peroxidase"/>
    <property type="match status" value="1"/>
</dbReference>
<dbReference type="Pfam" id="PF03150">
    <property type="entry name" value="CCP_MauG"/>
    <property type="match status" value="1"/>
</dbReference>
<dbReference type="InterPro" id="IPR009056">
    <property type="entry name" value="Cyt_c-like_dom"/>
</dbReference>
<comment type="PTM">
    <text evidence="8">Binds 2 heme groups per subunit.</text>
</comment>
<dbReference type="GO" id="GO:0020037">
    <property type="term" value="F:heme binding"/>
    <property type="evidence" value="ECO:0007669"/>
    <property type="project" value="InterPro"/>
</dbReference>
<feature type="binding site" description="axial binding residue" evidence="9">
    <location>
        <position position="277"/>
    </location>
    <ligand>
        <name>heme c</name>
        <dbReference type="ChEBI" id="CHEBI:61717"/>
        <label>2</label>
    </ligand>
    <ligandPart>
        <name>Fe</name>
        <dbReference type="ChEBI" id="CHEBI:18248"/>
    </ligandPart>
</feature>
<evidence type="ECO:0000256" key="4">
    <source>
        <dbReference type="ARBA" id="ARBA00022729"/>
    </source>
</evidence>
<dbReference type="GO" id="GO:0004130">
    <property type="term" value="F:cytochrome-c peroxidase activity"/>
    <property type="evidence" value="ECO:0007669"/>
    <property type="project" value="TreeGrafter"/>
</dbReference>
<feature type="binding site" description="axial binding residue" evidence="9">
    <location>
        <position position="201"/>
    </location>
    <ligand>
        <name>heme c</name>
        <dbReference type="ChEBI" id="CHEBI:61717"/>
        <label>2</label>
    </ligand>
    <ligandPart>
        <name>Fe</name>
        <dbReference type="ChEBI" id="CHEBI:18248"/>
    </ligandPart>
</feature>
<feature type="domain" description="Cytochrome c" evidence="11">
    <location>
        <begin position="183"/>
        <end position="302"/>
    </location>
</feature>
<comment type="subcellular location">
    <subcellularLocation>
        <location evidence="1">Periplasm</location>
    </subcellularLocation>
</comment>
<feature type="domain" description="Cytochrome c" evidence="11">
    <location>
        <begin position="40"/>
        <end position="164"/>
    </location>
</feature>
<accession>A0A3N1Y7I3</accession>
<reference evidence="12 13" key="1">
    <citation type="submission" date="2018-11" db="EMBL/GenBank/DDBJ databases">
        <title>Genomic Encyclopedia of Type Strains, Phase IV (KMG-IV): sequencing the most valuable type-strain genomes for metagenomic binning, comparative biology and taxonomic classification.</title>
        <authorList>
            <person name="Goeker M."/>
        </authorList>
    </citation>
    <scope>NUCLEOTIDE SEQUENCE [LARGE SCALE GENOMIC DNA]</scope>
    <source>
        <strain evidence="12 13">DSM 100275</strain>
    </source>
</reference>
<keyword evidence="4 10" id="KW-0732">Signal</keyword>
<dbReference type="SUPFAM" id="SSF46626">
    <property type="entry name" value="Cytochrome c"/>
    <property type="match status" value="2"/>
</dbReference>
<dbReference type="PROSITE" id="PS51007">
    <property type="entry name" value="CYTC"/>
    <property type="match status" value="2"/>
</dbReference>
<dbReference type="GO" id="GO:0009055">
    <property type="term" value="F:electron transfer activity"/>
    <property type="evidence" value="ECO:0007669"/>
    <property type="project" value="InterPro"/>
</dbReference>
<dbReference type="GO" id="GO:0046872">
    <property type="term" value="F:metal ion binding"/>
    <property type="evidence" value="ECO:0007669"/>
    <property type="project" value="UniProtKB-KW"/>
</dbReference>
<organism evidence="12 13">
    <name type="scientific">Inmirania thermothiophila</name>
    <dbReference type="NCBI Taxonomy" id="1750597"/>
    <lineage>
        <taxon>Bacteria</taxon>
        <taxon>Pseudomonadati</taxon>
        <taxon>Pseudomonadota</taxon>
        <taxon>Gammaproteobacteria</taxon>
        <taxon>Chromatiales</taxon>
        <taxon>Ectothiorhodospiraceae</taxon>
        <taxon>Inmirania</taxon>
    </lineage>
</organism>
<dbReference type="InterPro" id="IPR026259">
    <property type="entry name" value="MauG/Cytc_peroxidase"/>
</dbReference>
<proteinExistence type="predicted"/>
<keyword evidence="3 9" id="KW-0479">Metal-binding</keyword>
<feature type="chain" id="PRO_5017998650" evidence="10">
    <location>
        <begin position="20"/>
        <end position="310"/>
    </location>
</feature>
<evidence type="ECO:0000256" key="5">
    <source>
        <dbReference type="ARBA" id="ARBA00022764"/>
    </source>
</evidence>
<evidence type="ECO:0000256" key="3">
    <source>
        <dbReference type="ARBA" id="ARBA00022723"/>
    </source>
</evidence>
<evidence type="ECO:0000256" key="1">
    <source>
        <dbReference type="ARBA" id="ARBA00004418"/>
    </source>
</evidence>
<evidence type="ECO:0000256" key="7">
    <source>
        <dbReference type="ARBA" id="ARBA00023004"/>
    </source>
</evidence>
<feature type="signal peptide" evidence="10">
    <location>
        <begin position="1"/>
        <end position="19"/>
    </location>
</feature>
<name>A0A3N1Y7I3_9GAMM</name>
<keyword evidence="13" id="KW-1185">Reference proteome</keyword>
<dbReference type="PANTHER" id="PTHR30600">
    <property type="entry name" value="CYTOCHROME C PEROXIDASE-RELATED"/>
    <property type="match status" value="1"/>
</dbReference>
<dbReference type="Proteomes" id="UP000276634">
    <property type="component" value="Unassembled WGS sequence"/>
</dbReference>
<protein>
    <submittedName>
        <fullName evidence="12">Cytochrome c peroxidase</fullName>
    </submittedName>
</protein>
<dbReference type="AlphaFoldDB" id="A0A3N1Y7I3"/>
<evidence type="ECO:0000256" key="9">
    <source>
        <dbReference type="PIRSR" id="PIRSR000294-2"/>
    </source>
</evidence>
<dbReference type="InterPro" id="IPR036909">
    <property type="entry name" value="Cyt_c-like_dom_sf"/>
</dbReference>
<dbReference type="EMBL" id="RJVI01000001">
    <property type="protein sequence ID" value="ROR34763.1"/>
    <property type="molecule type" value="Genomic_DNA"/>
</dbReference>
<evidence type="ECO:0000313" key="12">
    <source>
        <dbReference type="EMBL" id="ROR34763.1"/>
    </source>
</evidence>
<evidence type="ECO:0000256" key="6">
    <source>
        <dbReference type="ARBA" id="ARBA00023002"/>
    </source>
</evidence>
<dbReference type="OrthoDB" id="9805202at2"/>
<comment type="caution">
    <text evidence="12">The sequence shown here is derived from an EMBL/GenBank/DDBJ whole genome shotgun (WGS) entry which is preliminary data.</text>
</comment>